<feature type="region of interest" description="Disordered" evidence="1">
    <location>
        <begin position="965"/>
        <end position="991"/>
    </location>
</feature>
<gene>
    <name evidence="3" type="ORF">FisN_3Hu001</name>
</gene>
<evidence type="ECO:0000259" key="2">
    <source>
        <dbReference type="Pfam" id="PF07727"/>
    </source>
</evidence>
<reference evidence="3 4" key="1">
    <citation type="journal article" date="2015" name="Plant Cell">
        <title>Oil accumulation by the oleaginous diatom Fistulifera solaris as revealed by the genome and transcriptome.</title>
        <authorList>
            <person name="Tanaka T."/>
            <person name="Maeda Y."/>
            <person name="Veluchamy A."/>
            <person name="Tanaka M."/>
            <person name="Abida H."/>
            <person name="Marechal E."/>
            <person name="Bowler C."/>
            <person name="Muto M."/>
            <person name="Sunaga Y."/>
            <person name="Tanaka M."/>
            <person name="Yoshino T."/>
            <person name="Taniguchi T."/>
            <person name="Fukuda Y."/>
            <person name="Nemoto M."/>
            <person name="Matsumoto M."/>
            <person name="Wong P.S."/>
            <person name="Aburatani S."/>
            <person name="Fujibuchi W."/>
        </authorList>
    </citation>
    <scope>NUCLEOTIDE SEQUENCE [LARGE SCALE GENOMIC DNA]</scope>
    <source>
        <strain evidence="3 4">JPCC DA0580</strain>
    </source>
</reference>
<sequence length="1056" mass="118311">VTISRTIGWRTIAPVPNCQKATMLKELRRLLEIYKGRGLPVTAIHGDNDFACLRDDLGPVRLDIVAPNTHVPEIERSNRTIKERARTTIHGLPYTRLPVVFIQHLMMNVVHLLNIFPWKYGVSDDLSPETIMTGSPPPDYNTMRIEFGAYAQVYDSPTPSNTPRSRTHGAIALGPTGNHGGAYYFLSLASGEVIVRHQWTICPIRDPVIAQMAALGERDNQPLIQTTGLIVEWGDPDQIYDSFPDEIDDPFPIHDLDQGAENLFFADEENQDNQDNHNQENQDENEYENGDETQDHNQMHEAVHNHDHESETEEAMFDEEAVETLEADINEQIDAPQGAQEEAFLDQVNINQEALEAQGAPEFENNEDQTHQEVEHLVGAEEGAAFDNEEQRETDNNPAPQIQEARYNLRNRENLRAPTRLAESMDEPHSSKAYETPTVLFQTILVQAALNTIDQEGQKGKMNMKQLQKIIFGRVFAQLTAKAAIKLYGEDAVQALMKEFAQLDDLEVFMAMRAENLTRAQKKSALRAINLVTKKRDGRIKGRTVADGSVQKDMYDKSQTASPTVSTDALLLSLIVDAHEGRDVAIADVVGAYLKANMKDFTLLKFTGESVDIMCKMNPKYEAFVAVEGGKRVLYVQLLKALYGCVCSALLWYEMFAGALQDMGFELNPYDTCIANKMINGKQCTIAWYVDDMKVSHVDPAVVTSVIEEIESRFGKMSVTRGSRHKFLVTKSTQQDRAKLKRVLEYVKGTLDLTYTMGADSLNKMQSWVDAAFAVHPDMKSHTGGITSFGRGGLVCKSAKQKLNTRSSTEAELVGASDYLPHTIWVKLFMEAQGHKMTEIVFEQDNESAIRMETNGRLSAGQKSRHIDIRYFWIKDRTTDMEIRVRHCPTLVMLADFFTKPLNGGLFRKFRDVILGYKHVDSLREIPPTEVEERVGMSNDIGRLPSDRNPASRDVIRITNVPRIGEPEAKGQDPSKRVKGNSKQVSSRPATSVTWADLVAGKAQRVNSADVDAGREDRILSDESSAGHLGRSSGWESSTRQFSRCGCWSGRPHSFG</sequence>
<dbReference type="InParanoid" id="A0A1Z5K0V6"/>
<protein>
    <recommendedName>
        <fullName evidence="2">Reverse transcriptase Ty1/copia-type domain-containing protein</fullName>
    </recommendedName>
</protein>
<dbReference type="Proteomes" id="UP000198406">
    <property type="component" value="Unassembled WGS sequence"/>
</dbReference>
<dbReference type="CDD" id="cd09272">
    <property type="entry name" value="RNase_HI_RT_Ty1"/>
    <property type="match status" value="1"/>
</dbReference>
<accession>A0A1Z5K0V6</accession>
<feature type="compositionally biased region" description="Basic and acidic residues" evidence="1">
    <location>
        <begin position="965"/>
        <end position="976"/>
    </location>
</feature>
<feature type="compositionally biased region" description="Basic and acidic residues" evidence="1">
    <location>
        <begin position="1012"/>
        <end position="1021"/>
    </location>
</feature>
<dbReference type="EMBL" id="BDSP01000139">
    <property type="protein sequence ID" value="GAX19772.1"/>
    <property type="molecule type" value="Genomic_DNA"/>
</dbReference>
<name>A0A1Z5K0V6_FISSO</name>
<keyword evidence="4" id="KW-1185">Reference proteome</keyword>
<dbReference type="AlphaFoldDB" id="A0A1Z5K0V6"/>
<feature type="non-terminal residue" evidence="3">
    <location>
        <position position="1"/>
    </location>
</feature>
<feature type="domain" description="Reverse transcriptase Ty1/copia-type" evidence="2">
    <location>
        <begin position="535"/>
        <end position="734"/>
    </location>
</feature>
<evidence type="ECO:0000256" key="1">
    <source>
        <dbReference type="SAM" id="MobiDB-lite"/>
    </source>
</evidence>
<dbReference type="OrthoDB" id="45431at2759"/>
<evidence type="ECO:0000313" key="4">
    <source>
        <dbReference type="Proteomes" id="UP000198406"/>
    </source>
</evidence>
<dbReference type="InterPro" id="IPR013103">
    <property type="entry name" value="RVT_2"/>
</dbReference>
<comment type="caution">
    <text evidence="3">The sequence shown here is derived from an EMBL/GenBank/DDBJ whole genome shotgun (WGS) entry which is preliminary data.</text>
</comment>
<feature type="region of interest" description="Disordered" evidence="1">
    <location>
        <begin position="271"/>
        <end position="293"/>
    </location>
</feature>
<evidence type="ECO:0000313" key="3">
    <source>
        <dbReference type="EMBL" id="GAX19772.1"/>
    </source>
</evidence>
<feature type="region of interest" description="Disordered" evidence="1">
    <location>
        <begin position="1008"/>
        <end position="1056"/>
    </location>
</feature>
<feature type="compositionally biased region" description="Acidic residues" evidence="1">
    <location>
        <begin position="281"/>
        <end position="292"/>
    </location>
</feature>
<organism evidence="3 4">
    <name type="scientific">Fistulifera solaris</name>
    <name type="common">Oleaginous diatom</name>
    <dbReference type="NCBI Taxonomy" id="1519565"/>
    <lineage>
        <taxon>Eukaryota</taxon>
        <taxon>Sar</taxon>
        <taxon>Stramenopiles</taxon>
        <taxon>Ochrophyta</taxon>
        <taxon>Bacillariophyta</taxon>
        <taxon>Bacillariophyceae</taxon>
        <taxon>Bacillariophycidae</taxon>
        <taxon>Naviculales</taxon>
        <taxon>Naviculaceae</taxon>
        <taxon>Fistulifera</taxon>
    </lineage>
</organism>
<dbReference type="Pfam" id="PF07727">
    <property type="entry name" value="RVT_2"/>
    <property type="match status" value="1"/>
</dbReference>
<dbReference type="PANTHER" id="PTHR11439">
    <property type="entry name" value="GAG-POL-RELATED RETROTRANSPOSON"/>
    <property type="match status" value="1"/>
</dbReference>
<proteinExistence type="predicted"/>
<feature type="compositionally biased region" description="Polar residues" evidence="1">
    <location>
        <begin position="981"/>
        <end position="991"/>
    </location>
</feature>